<feature type="transmembrane region" description="Helical" evidence="1">
    <location>
        <begin position="136"/>
        <end position="161"/>
    </location>
</feature>
<sequence length="264" mass="28735">MAKVAAEDASEGAAQLKDAQVILEVEATKEMSGIEMLDNAVTGICDGPGIFTIIWARRSLCMEHIVVGVLSIFVQIFVPSHLIMDASISDSSRTTGVGIKIVACALTLYLCSTFASTLERITGKVILAYYIEGWKFVLILGSLTLYVSIALTTICTFILFVQSPDVTDLLMNAVSLNFIVEVDVALVGIMKITGFGHLGVSKNRLSSLSSAWTETSARQQLKNYCELSVMDRLRTSPMLSFIVLFNKLYEAGMLASAFLIAYFI</sequence>
<feature type="transmembrane region" description="Helical" evidence="1">
    <location>
        <begin position="96"/>
        <end position="115"/>
    </location>
</feature>
<feature type="transmembrane region" description="Helical" evidence="1">
    <location>
        <begin position="65"/>
        <end position="84"/>
    </location>
</feature>
<name>A0A7S4T0Q2_9DINO</name>
<feature type="transmembrane region" description="Helical" evidence="1">
    <location>
        <begin position="173"/>
        <end position="194"/>
    </location>
</feature>
<keyword evidence="1" id="KW-0472">Membrane</keyword>
<accession>A0A7S4T0Q2</accession>
<gene>
    <name evidence="2" type="ORF">AMON00008_LOCUS60144</name>
</gene>
<protein>
    <submittedName>
        <fullName evidence="2">Uncharacterized protein</fullName>
    </submittedName>
</protein>
<dbReference type="EMBL" id="HBNR01083981">
    <property type="protein sequence ID" value="CAE4661511.1"/>
    <property type="molecule type" value="Transcribed_RNA"/>
</dbReference>
<keyword evidence="1" id="KW-1133">Transmembrane helix</keyword>
<organism evidence="2">
    <name type="scientific">Alexandrium monilatum</name>
    <dbReference type="NCBI Taxonomy" id="311494"/>
    <lineage>
        <taxon>Eukaryota</taxon>
        <taxon>Sar</taxon>
        <taxon>Alveolata</taxon>
        <taxon>Dinophyceae</taxon>
        <taxon>Gonyaulacales</taxon>
        <taxon>Pyrocystaceae</taxon>
        <taxon>Alexandrium</taxon>
    </lineage>
</organism>
<feature type="transmembrane region" description="Helical" evidence="1">
    <location>
        <begin position="238"/>
        <end position="263"/>
    </location>
</feature>
<evidence type="ECO:0000256" key="1">
    <source>
        <dbReference type="SAM" id="Phobius"/>
    </source>
</evidence>
<reference evidence="2" key="1">
    <citation type="submission" date="2021-01" db="EMBL/GenBank/DDBJ databases">
        <authorList>
            <person name="Corre E."/>
            <person name="Pelletier E."/>
            <person name="Niang G."/>
            <person name="Scheremetjew M."/>
            <person name="Finn R."/>
            <person name="Kale V."/>
            <person name="Holt S."/>
            <person name="Cochrane G."/>
            <person name="Meng A."/>
            <person name="Brown T."/>
            <person name="Cohen L."/>
        </authorList>
    </citation>
    <scope>NUCLEOTIDE SEQUENCE</scope>
    <source>
        <strain evidence="2">CCMP3105</strain>
    </source>
</reference>
<evidence type="ECO:0000313" key="2">
    <source>
        <dbReference type="EMBL" id="CAE4661511.1"/>
    </source>
</evidence>
<dbReference type="AlphaFoldDB" id="A0A7S4T0Q2"/>
<proteinExistence type="predicted"/>
<keyword evidence="1" id="KW-0812">Transmembrane</keyword>